<evidence type="ECO:0000259" key="1">
    <source>
        <dbReference type="Pfam" id="PF18925"/>
    </source>
</evidence>
<sequence length="145" mass="16509">MVWIKLVRNTCPEVLDPSKPVIGFLSFRGVDADPLFTLEPAVKEKYGRIPKGHYYVDWCMSPRFGRRMLRLRSVPHRSGILFHAGNTEADTRGCILVGCSADKNNAVLYRSKDALEYLIDVLGVRTRKDCRNVAIIEIIEDELPF</sequence>
<dbReference type="InterPro" id="IPR043732">
    <property type="entry name" value="DUF5675"/>
</dbReference>
<name>A0A976R8V1_9VIRU</name>
<evidence type="ECO:0000313" key="2">
    <source>
        <dbReference type="EMBL" id="UPW41803.1"/>
    </source>
</evidence>
<proteinExistence type="predicted"/>
<dbReference type="Pfam" id="PF18925">
    <property type="entry name" value="DUF5675"/>
    <property type="match status" value="1"/>
</dbReference>
<organism evidence="2">
    <name type="scientific">Peromfec virus RodF7_5</name>
    <dbReference type="NCBI Taxonomy" id="2929354"/>
    <lineage>
        <taxon>Viruses</taxon>
        <taxon>Monodnaviria</taxon>
        <taxon>Sangervirae</taxon>
        <taxon>Phixviricota</taxon>
        <taxon>Malgrandaviricetes</taxon>
        <taxon>Petitvirales</taxon>
        <taxon>Microviridae</taxon>
    </lineage>
</organism>
<protein>
    <recommendedName>
        <fullName evidence="1">DUF5675 domain-containing protein</fullName>
    </recommendedName>
</protein>
<dbReference type="EMBL" id="OM869668">
    <property type="protein sequence ID" value="UPW41803.1"/>
    <property type="molecule type" value="Genomic_DNA"/>
</dbReference>
<feature type="domain" description="DUF5675" evidence="1">
    <location>
        <begin position="22"/>
        <end position="120"/>
    </location>
</feature>
<accession>A0A976R8V1</accession>
<reference evidence="2" key="1">
    <citation type="submission" date="2022-02" db="EMBL/GenBank/DDBJ databases">
        <title>Towards deciphering the DNA virus diversity associated with rodent species in the families Cricetidae and Heteromyidae.</title>
        <authorList>
            <person name="Lund M."/>
            <person name="Larsen B.B."/>
            <person name="Gryseels S."/>
            <person name="Kraberger S."/>
            <person name="Rowsey D.M."/>
            <person name="Steger L."/>
            <person name="Yule K.M."/>
            <person name="Upham N.S."/>
            <person name="Worobey M."/>
            <person name="Van Doorslaer K."/>
            <person name="Varsani A."/>
        </authorList>
    </citation>
    <scope>NUCLEOTIDE SEQUENCE</scope>
    <source>
        <strain evidence="2">NeonRodF7_5</strain>
    </source>
</reference>